<evidence type="ECO:0000313" key="2">
    <source>
        <dbReference type="WBParaSite" id="HCON_00173370-00001"/>
    </source>
</evidence>
<dbReference type="WBParaSite" id="HCON_00173370-00001">
    <property type="protein sequence ID" value="HCON_00173370-00001"/>
    <property type="gene ID" value="HCON_00173370"/>
</dbReference>
<keyword evidence="1" id="KW-1185">Reference proteome</keyword>
<sequence length="231" mass="26875">MRENNMQHKGLDVECGQHNIRDSVWRRIRWALLVYSGDEHPLFSMSRMSVLLYLCLPKWSARRSSMSTRPRRQEDIVQEGQEEIVQERQEEIVQESTFIELQPELRELSYTVIHAKVDALVRQEDEDAISTLTALAERLRVIAGDTDVPLEAAGIVSRPDVPSHGQPKMQKSELYSRARIRKEMRKKTQSVEDIRMDSEEILFCSLCFEEDPALSEDMDLEEPDAKETQRM</sequence>
<dbReference type="Proteomes" id="UP000025227">
    <property type="component" value="Unplaced"/>
</dbReference>
<dbReference type="AlphaFoldDB" id="A0A7I4Z505"/>
<protein>
    <submittedName>
        <fullName evidence="2">Uncharacterized protein</fullName>
    </submittedName>
</protein>
<organism evidence="1 2">
    <name type="scientific">Haemonchus contortus</name>
    <name type="common">Barber pole worm</name>
    <dbReference type="NCBI Taxonomy" id="6289"/>
    <lineage>
        <taxon>Eukaryota</taxon>
        <taxon>Metazoa</taxon>
        <taxon>Ecdysozoa</taxon>
        <taxon>Nematoda</taxon>
        <taxon>Chromadorea</taxon>
        <taxon>Rhabditida</taxon>
        <taxon>Rhabditina</taxon>
        <taxon>Rhabditomorpha</taxon>
        <taxon>Strongyloidea</taxon>
        <taxon>Trichostrongylidae</taxon>
        <taxon>Haemonchus</taxon>
    </lineage>
</organism>
<dbReference type="OrthoDB" id="5899355at2759"/>
<proteinExistence type="predicted"/>
<accession>A0A7I4Z505</accession>
<evidence type="ECO:0000313" key="1">
    <source>
        <dbReference type="Proteomes" id="UP000025227"/>
    </source>
</evidence>
<reference evidence="2" key="1">
    <citation type="submission" date="2020-12" db="UniProtKB">
        <authorList>
            <consortium name="WormBaseParasite"/>
        </authorList>
    </citation>
    <scope>IDENTIFICATION</scope>
    <source>
        <strain evidence="2">MHco3</strain>
    </source>
</reference>
<name>A0A7I4Z505_HAECO</name>